<dbReference type="InterPro" id="IPR035965">
    <property type="entry name" value="PAS-like_dom_sf"/>
</dbReference>
<evidence type="ECO:0000256" key="1">
    <source>
        <dbReference type="ARBA" id="ARBA00012528"/>
    </source>
</evidence>
<protein>
    <recommendedName>
        <fullName evidence="1">diguanylate cyclase</fullName>
        <ecNumber evidence="1">2.7.7.65</ecNumber>
    </recommendedName>
</protein>
<comment type="caution">
    <text evidence="5">The sequence shown here is derived from an EMBL/GenBank/DDBJ whole genome shotgun (WGS) entry which is preliminary data.</text>
</comment>
<evidence type="ECO:0000259" key="4">
    <source>
        <dbReference type="PROSITE" id="PS50887"/>
    </source>
</evidence>
<dbReference type="InterPro" id="IPR000160">
    <property type="entry name" value="GGDEF_dom"/>
</dbReference>
<dbReference type="GO" id="GO:1902201">
    <property type="term" value="P:negative regulation of bacterial-type flagellum-dependent cell motility"/>
    <property type="evidence" value="ECO:0007669"/>
    <property type="project" value="TreeGrafter"/>
</dbReference>
<evidence type="ECO:0000256" key="2">
    <source>
        <dbReference type="ARBA" id="ARBA00034247"/>
    </source>
</evidence>
<dbReference type="SUPFAM" id="SSF55073">
    <property type="entry name" value="Nucleotide cyclase"/>
    <property type="match status" value="1"/>
</dbReference>
<dbReference type="GO" id="GO:0052621">
    <property type="term" value="F:diguanylate cyclase activity"/>
    <property type="evidence" value="ECO:0007669"/>
    <property type="project" value="UniProtKB-EC"/>
</dbReference>
<dbReference type="Pfam" id="PF00990">
    <property type="entry name" value="GGDEF"/>
    <property type="match status" value="1"/>
</dbReference>
<evidence type="ECO:0000259" key="3">
    <source>
        <dbReference type="PROSITE" id="PS50113"/>
    </source>
</evidence>
<dbReference type="FunFam" id="3.30.70.270:FF:000001">
    <property type="entry name" value="Diguanylate cyclase domain protein"/>
    <property type="match status" value="1"/>
</dbReference>
<dbReference type="InterPro" id="IPR050469">
    <property type="entry name" value="Diguanylate_Cyclase"/>
</dbReference>
<dbReference type="InterPro" id="IPR000014">
    <property type="entry name" value="PAS"/>
</dbReference>
<dbReference type="GO" id="GO:0005886">
    <property type="term" value="C:plasma membrane"/>
    <property type="evidence" value="ECO:0007669"/>
    <property type="project" value="TreeGrafter"/>
</dbReference>
<organism evidence="5 6">
    <name type="scientific">Rhodopila globiformis</name>
    <name type="common">Rhodopseudomonas globiformis</name>
    <dbReference type="NCBI Taxonomy" id="1071"/>
    <lineage>
        <taxon>Bacteria</taxon>
        <taxon>Pseudomonadati</taxon>
        <taxon>Pseudomonadota</taxon>
        <taxon>Alphaproteobacteria</taxon>
        <taxon>Acetobacterales</taxon>
        <taxon>Acetobacteraceae</taxon>
        <taxon>Rhodopila</taxon>
    </lineage>
</organism>
<dbReference type="Gene3D" id="3.30.450.20">
    <property type="entry name" value="PAS domain"/>
    <property type="match status" value="1"/>
</dbReference>
<dbReference type="InterPro" id="IPR000700">
    <property type="entry name" value="PAS-assoc_C"/>
</dbReference>
<gene>
    <name evidence="5" type="ORF">CCS01_06410</name>
</gene>
<dbReference type="NCBIfam" id="TIGR00229">
    <property type="entry name" value="sensory_box"/>
    <property type="match status" value="1"/>
</dbReference>
<dbReference type="PANTHER" id="PTHR45138:SF9">
    <property type="entry name" value="DIGUANYLATE CYCLASE DGCM-RELATED"/>
    <property type="match status" value="1"/>
</dbReference>
<dbReference type="OrthoDB" id="7216521at2"/>
<evidence type="ECO:0000313" key="5">
    <source>
        <dbReference type="EMBL" id="PPQ35853.1"/>
    </source>
</evidence>
<dbReference type="SUPFAM" id="SSF55785">
    <property type="entry name" value="PYP-like sensor domain (PAS domain)"/>
    <property type="match status" value="1"/>
</dbReference>
<dbReference type="NCBIfam" id="TIGR00254">
    <property type="entry name" value="GGDEF"/>
    <property type="match status" value="1"/>
</dbReference>
<dbReference type="EC" id="2.7.7.65" evidence="1"/>
<dbReference type="Proteomes" id="UP000239724">
    <property type="component" value="Unassembled WGS sequence"/>
</dbReference>
<feature type="domain" description="GGDEF" evidence="4">
    <location>
        <begin position="333"/>
        <end position="468"/>
    </location>
</feature>
<accession>A0A2S6NL03</accession>
<dbReference type="GO" id="GO:0043709">
    <property type="term" value="P:cell adhesion involved in single-species biofilm formation"/>
    <property type="evidence" value="ECO:0007669"/>
    <property type="project" value="TreeGrafter"/>
</dbReference>
<dbReference type="EMBL" id="NHRY01000066">
    <property type="protein sequence ID" value="PPQ35853.1"/>
    <property type="molecule type" value="Genomic_DNA"/>
</dbReference>
<comment type="catalytic activity">
    <reaction evidence="2">
        <text>2 GTP = 3',3'-c-di-GMP + 2 diphosphate</text>
        <dbReference type="Rhea" id="RHEA:24898"/>
        <dbReference type="ChEBI" id="CHEBI:33019"/>
        <dbReference type="ChEBI" id="CHEBI:37565"/>
        <dbReference type="ChEBI" id="CHEBI:58805"/>
        <dbReference type="EC" id="2.7.7.65"/>
    </reaction>
</comment>
<keyword evidence="6" id="KW-1185">Reference proteome</keyword>
<dbReference type="PANTHER" id="PTHR45138">
    <property type="entry name" value="REGULATORY COMPONENTS OF SENSORY TRANSDUCTION SYSTEM"/>
    <property type="match status" value="1"/>
</dbReference>
<feature type="domain" description="PAC" evidence="3">
    <location>
        <begin position="97"/>
        <end position="149"/>
    </location>
</feature>
<sequence length="471" mass="50000">MTDTILDSPLPAAFAAPAPDLIRDALEESRQRWRQLVILAADVAFETDASGRFVLVIPDQALGWPIGSLIGQPSELLLGDDGASPVFNPFRPGTEIRRRRAWLRRYDGSLATMAVSVAPLRDAGGGITGARGIGIDLTDCDLQSSQIAGRLRRGEVLDHILSRVGQEAAAEQMMDTALWALIHALGAEGAAVVARGADGAPGRILHQRGPGAAATLDTADRLLVRPDSEAADATGPDGRRVLAIGCRTRFGAGAGLAQGLALWRTARAHAWNHDDTLIATSAAGIVRMILEYEAVQQEMAQQARTDPLTGLLNRRAFLEAMQRQTARLDRESAPGTLMFIDLDGFKAVNDSQGHAVGDAVLIRLADMLRRLVRPSDLVARLGGDEFAVWLGGVDQATAAERADHLCKAAPAELGSVAPEAVAGLGLSVGIALRGPGSPESIEDLMRRADMAMYGVKRAGRNHWRVSTEGDA</sequence>
<dbReference type="AlphaFoldDB" id="A0A2S6NL03"/>
<evidence type="ECO:0000313" key="6">
    <source>
        <dbReference type="Proteomes" id="UP000239724"/>
    </source>
</evidence>
<proteinExistence type="predicted"/>
<dbReference type="InterPro" id="IPR029787">
    <property type="entry name" value="Nucleotide_cyclase"/>
</dbReference>
<reference evidence="5 6" key="1">
    <citation type="journal article" date="2018" name="Arch. Microbiol.">
        <title>New insights into the metabolic potential of the phototrophic purple bacterium Rhodopila globiformis DSM 161(T) from its draft genome sequence and evidence for a vanadium-dependent nitrogenase.</title>
        <authorList>
            <person name="Imhoff J.F."/>
            <person name="Rahn T."/>
            <person name="Kunzel S."/>
            <person name="Neulinger S.C."/>
        </authorList>
    </citation>
    <scope>NUCLEOTIDE SEQUENCE [LARGE SCALE GENOMIC DNA]</scope>
    <source>
        <strain evidence="5 6">DSM 161</strain>
    </source>
</reference>
<dbReference type="SMART" id="SM00267">
    <property type="entry name" value="GGDEF"/>
    <property type="match status" value="1"/>
</dbReference>
<dbReference type="Gene3D" id="3.30.70.270">
    <property type="match status" value="1"/>
</dbReference>
<dbReference type="PROSITE" id="PS50113">
    <property type="entry name" value="PAC"/>
    <property type="match status" value="1"/>
</dbReference>
<dbReference type="PROSITE" id="PS50887">
    <property type="entry name" value="GGDEF"/>
    <property type="match status" value="1"/>
</dbReference>
<dbReference type="CDD" id="cd01949">
    <property type="entry name" value="GGDEF"/>
    <property type="match status" value="1"/>
</dbReference>
<name>A0A2S6NL03_RHOGL</name>
<dbReference type="RefSeq" id="WP_104518022.1">
    <property type="nucleotide sequence ID" value="NZ_NHRY01000066.1"/>
</dbReference>
<dbReference type="InterPro" id="IPR043128">
    <property type="entry name" value="Rev_trsase/Diguanyl_cyclase"/>
</dbReference>